<sequence>MNNLSGALRLVVSLPIYAASILASLLTLKPLFDAGMILLAGFLTPYQIGRVLGYLLASAILTTIAAGLWMLARYVRTSRFRKQPAPVANPLP</sequence>
<organism evidence="3 5">
    <name type="scientific">Pseudomonas aylmerensis</name>
    <dbReference type="NCBI Taxonomy" id="1869229"/>
    <lineage>
        <taxon>Bacteria</taxon>
        <taxon>Pseudomonadati</taxon>
        <taxon>Pseudomonadota</taxon>
        <taxon>Gammaproteobacteria</taxon>
        <taxon>Pseudomonadales</taxon>
        <taxon>Pseudomonadaceae</taxon>
        <taxon>Pseudomonas</taxon>
    </lineage>
</organism>
<gene>
    <name evidence="2" type="ORF">BBG20_25370</name>
    <name evidence="3" type="ORF">C9382_11550</name>
</gene>
<dbReference type="Proteomes" id="UP000095081">
    <property type="component" value="Unassembled WGS sequence"/>
</dbReference>
<reference evidence="3 5" key="2">
    <citation type="submission" date="2018-03" db="EMBL/GenBank/DDBJ databases">
        <title>Diversity of bacteria associated with corn roots inoculated with woodland soils in Canada, and Description of Pseudomonas aylmerense sp. nov.</title>
        <authorList>
            <person name="Tambong J.T."/>
            <person name="Xu R."/>
            <person name="Tchagang C."/>
        </authorList>
    </citation>
    <scope>NUCLEOTIDE SEQUENCE [LARGE SCALE GENOMIC DNA]</scope>
    <source>
        <strain evidence="3 5">S1E44</strain>
    </source>
</reference>
<evidence type="ECO:0000313" key="4">
    <source>
        <dbReference type="Proteomes" id="UP000095081"/>
    </source>
</evidence>
<comment type="caution">
    <text evidence="3">The sequence shown here is derived from an EMBL/GenBank/DDBJ whole genome shotgun (WGS) entry which is preliminary data.</text>
</comment>
<keyword evidence="1" id="KW-0472">Membrane</keyword>
<reference evidence="2 4" key="1">
    <citation type="submission" date="2016-06" db="EMBL/GenBank/DDBJ databases">
        <title>Draft genome sequence of Pseudomonas sp. S1E40, a novel strain antagonistic activity to fungal plant pathogen.</title>
        <authorList>
            <person name="Tambong J.T."/>
            <person name="Tchagang C."/>
            <person name="Xu R."/>
        </authorList>
    </citation>
    <scope>NUCLEOTIDE SEQUENCE [LARGE SCALE GENOMIC DNA]</scope>
    <source>
        <strain evidence="2 4">S1E40</strain>
    </source>
</reference>
<accession>A0A2T4G1K1</accession>
<feature type="transmembrane region" description="Helical" evidence="1">
    <location>
        <begin position="48"/>
        <end position="72"/>
    </location>
</feature>
<keyword evidence="1" id="KW-0812">Transmembrane</keyword>
<dbReference type="AlphaFoldDB" id="A0A2T4G1K1"/>
<keyword evidence="1" id="KW-1133">Transmembrane helix</keyword>
<dbReference type="RefSeq" id="WP_065908324.1">
    <property type="nucleotide sequence ID" value="NZ_MAUE01000041.1"/>
</dbReference>
<feature type="transmembrane region" description="Helical" evidence="1">
    <location>
        <begin position="7"/>
        <end position="28"/>
    </location>
</feature>
<dbReference type="EMBL" id="MAUE01000041">
    <property type="protein sequence ID" value="OCW20967.1"/>
    <property type="molecule type" value="Genomic_DNA"/>
</dbReference>
<protein>
    <submittedName>
        <fullName evidence="3">Uncharacterized protein</fullName>
    </submittedName>
</protein>
<evidence type="ECO:0000313" key="2">
    <source>
        <dbReference type="EMBL" id="OCW20967.1"/>
    </source>
</evidence>
<dbReference type="Proteomes" id="UP000240571">
    <property type="component" value="Unassembled WGS sequence"/>
</dbReference>
<keyword evidence="4" id="KW-1185">Reference proteome</keyword>
<evidence type="ECO:0000313" key="5">
    <source>
        <dbReference type="Proteomes" id="UP000240571"/>
    </source>
</evidence>
<dbReference type="OrthoDB" id="7031099at2"/>
<evidence type="ECO:0000313" key="3">
    <source>
        <dbReference type="EMBL" id="PTC29551.1"/>
    </source>
</evidence>
<evidence type="ECO:0000256" key="1">
    <source>
        <dbReference type="SAM" id="Phobius"/>
    </source>
</evidence>
<dbReference type="EMBL" id="PYWW01000026">
    <property type="protein sequence ID" value="PTC29551.1"/>
    <property type="molecule type" value="Genomic_DNA"/>
</dbReference>
<name>A0A2T4G1K1_9PSED</name>
<proteinExistence type="predicted"/>